<feature type="compositionally biased region" description="Basic and acidic residues" evidence="1">
    <location>
        <begin position="330"/>
        <end position="340"/>
    </location>
</feature>
<feature type="domain" description="NadR/Ttd14 AAA" evidence="2">
    <location>
        <begin position="5"/>
        <end position="110"/>
    </location>
</feature>
<evidence type="ECO:0000259" key="2">
    <source>
        <dbReference type="Pfam" id="PF13521"/>
    </source>
</evidence>
<reference evidence="3" key="1">
    <citation type="submission" date="2021-01" db="EMBL/GenBank/DDBJ databases">
        <authorList>
            <person name="Corre E."/>
            <person name="Pelletier E."/>
            <person name="Niang G."/>
            <person name="Scheremetjew M."/>
            <person name="Finn R."/>
            <person name="Kale V."/>
            <person name="Holt S."/>
            <person name="Cochrane G."/>
            <person name="Meng A."/>
            <person name="Brown T."/>
            <person name="Cohen L."/>
        </authorList>
    </citation>
    <scope>NUCLEOTIDE SEQUENCE</scope>
    <source>
        <strain evidence="3">CCMP1594</strain>
    </source>
</reference>
<dbReference type="Pfam" id="PF13521">
    <property type="entry name" value="AAA_28"/>
    <property type="match status" value="1"/>
</dbReference>
<protein>
    <recommendedName>
        <fullName evidence="2">NadR/Ttd14 AAA domain-containing protein</fullName>
    </recommendedName>
</protein>
<dbReference type="GO" id="GO:0070300">
    <property type="term" value="F:phosphatidic acid binding"/>
    <property type="evidence" value="ECO:0007669"/>
    <property type="project" value="TreeGrafter"/>
</dbReference>
<feature type="region of interest" description="Disordered" evidence="1">
    <location>
        <begin position="324"/>
        <end position="353"/>
    </location>
</feature>
<organism evidence="3">
    <name type="scientific">Eutreptiella gymnastica</name>
    <dbReference type="NCBI Taxonomy" id="73025"/>
    <lineage>
        <taxon>Eukaryota</taxon>
        <taxon>Discoba</taxon>
        <taxon>Euglenozoa</taxon>
        <taxon>Euglenida</taxon>
        <taxon>Spirocuta</taxon>
        <taxon>Euglenophyceae</taxon>
        <taxon>Eutreptiales</taxon>
        <taxon>Eutreptiaceae</taxon>
        <taxon>Eutreptiella</taxon>
    </lineage>
</organism>
<accession>A0A7S4LK37</accession>
<dbReference type="Gene3D" id="2.40.320.10">
    <property type="entry name" value="Hypothetical Protein Pfu-838710-001"/>
    <property type="match status" value="1"/>
</dbReference>
<name>A0A7S4LK37_9EUGL</name>
<dbReference type="InterPro" id="IPR053227">
    <property type="entry name" value="TRPL-trafficking_regulator"/>
</dbReference>
<dbReference type="GO" id="GO:0005525">
    <property type="term" value="F:GTP binding"/>
    <property type="evidence" value="ECO:0007669"/>
    <property type="project" value="TreeGrafter"/>
</dbReference>
<dbReference type="PANTHER" id="PTHR34932:SF1">
    <property type="entry name" value="TRPL TRANSLOCATION DEFECT PROTEIN 14"/>
    <property type="match status" value="1"/>
</dbReference>
<sequence>MDIAASEEGPALVVCDRGAMDGKAYCSDETWEAILTQMGVDVVQLRDRQYDAVYHLVTAAVGAEEFYGSDTNAARRETVEEARALDSKTLNTYLGHPHLRIIDNSCDFATKVERVINSISEGMGVAIPTQGSYRRYLVKPPVPKTLPVHTEVVDIEIAILRNSKPDRELRIIRRGQKNRYTYFYQQLRFVSERPVLTEKRLTQEEYQDMKEQVDPDFELISKHSMSFTYQNQYFELGTFITPVEYRGKALLYIETGDHCHDPQLPPFIPLDREVTDDPDYNNMAIAQNDYSALDGGRTQTRLSITVSDLGMSMRSMGNISSMLHGLSSPKHRDKEMRKPFPEMIPGIPALNPN</sequence>
<dbReference type="AlphaFoldDB" id="A0A7S4LK37"/>
<dbReference type="GO" id="GO:0035091">
    <property type="term" value="F:phosphatidylinositol binding"/>
    <property type="evidence" value="ECO:0007669"/>
    <property type="project" value="TreeGrafter"/>
</dbReference>
<evidence type="ECO:0000256" key="1">
    <source>
        <dbReference type="SAM" id="MobiDB-lite"/>
    </source>
</evidence>
<dbReference type="InterPro" id="IPR038727">
    <property type="entry name" value="NadR/Ttd14_AAA_dom"/>
</dbReference>
<dbReference type="PANTHER" id="PTHR34932">
    <property type="entry name" value="TRPL TRANSLOCATION DEFECT PROTEIN 14"/>
    <property type="match status" value="1"/>
</dbReference>
<dbReference type="EMBL" id="HBJA01134032">
    <property type="protein sequence ID" value="CAE0834748.1"/>
    <property type="molecule type" value="Transcribed_RNA"/>
</dbReference>
<gene>
    <name evidence="3" type="ORF">EGYM00163_LOCUS46052</name>
</gene>
<proteinExistence type="predicted"/>
<evidence type="ECO:0000313" key="3">
    <source>
        <dbReference type="EMBL" id="CAE0834748.1"/>
    </source>
</evidence>